<organism evidence="1">
    <name type="scientific">Arundo donax</name>
    <name type="common">Giant reed</name>
    <name type="synonym">Donax arundinaceus</name>
    <dbReference type="NCBI Taxonomy" id="35708"/>
    <lineage>
        <taxon>Eukaryota</taxon>
        <taxon>Viridiplantae</taxon>
        <taxon>Streptophyta</taxon>
        <taxon>Embryophyta</taxon>
        <taxon>Tracheophyta</taxon>
        <taxon>Spermatophyta</taxon>
        <taxon>Magnoliopsida</taxon>
        <taxon>Liliopsida</taxon>
        <taxon>Poales</taxon>
        <taxon>Poaceae</taxon>
        <taxon>PACMAD clade</taxon>
        <taxon>Arundinoideae</taxon>
        <taxon>Arundineae</taxon>
        <taxon>Arundo</taxon>
    </lineage>
</organism>
<name>A0A0A8YZ21_ARUDO</name>
<sequence>MKESRRLTAV</sequence>
<proteinExistence type="predicted"/>
<reference evidence="1" key="1">
    <citation type="submission" date="2014-09" db="EMBL/GenBank/DDBJ databases">
        <authorList>
            <person name="Magalhaes I.L.F."/>
            <person name="Oliveira U."/>
            <person name="Santos F.R."/>
            <person name="Vidigal T.H.D.A."/>
            <person name="Brescovit A.D."/>
            <person name="Santos A.J."/>
        </authorList>
    </citation>
    <scope>NUCLEOTIDE SEQUENCE</scope>
    <source>
        <tissue evidence="1">Shoot tissue taken approximately 20 cm above the soil surface</tissue>
    </source>
</reference>
<accession>A0A0A8YZ21</accession>
<evidence type="ECO:0000313" key="1">
    <source>
        <dbReference type="EMBL" id="JAD29725.1"/>
    </source>
</evidence>
<dbReference type="EMBL" id="GBRH01268170">
    <property type="protein sequence ID" value="JAD29725.1"/>
    <property type="molecule type" value="Transcribed_RNA"/>
</dbReference>
<reference evidence="1" key="2">
    <citation type="journal article" date="2015" name="Data Brief">
        <title>Shoot transcriptome of the giant reed, Arundo donax.</title>
        <authorList>
            <person name="Barrero R.A."/>
            <person name="Guerrero F.D."/>
            <person name="Moolhuijzen P."/>
            <person name="Goolsby J.A."/>
            <person name="Tidwell J."/>
            <person name="Bellgard S.E."/>
            <person name="Bellgard M.I."/>
        </authorList>
    </citation>
    <scope>NUCLEOTIDE SEQUENCE</scope>
    <source>
        <tissue evidence="1">Shoot tissue taken approximately 20 cm above the soil surface</tissue>
    </source>
</reference>
<protein>
    <submittedName>
        <fullName evidence="1">Uncharacterized protein</fullName>
    </submittedName>
</protein>